<feature type="transmembrane region" description="Helical" evidence="1">
    <location>
        <begin position="6"/>
        <end position="22"/>
    </location>
</feature>
<organism evidence="2">
    <name type="scientific">Castellaniella ginsengisoli</name>
    <dbReference type="NCBI Taxonomy" id="546114"/>
    <lineage>
        <taxon>Bacteria</taxon>
        <taxon>Pseudomonadati</taxon>
        <taxon>Pseudomonadota</taxon>
        <taxon>Betaproteobacteria</taxon>
        <taxon>Burkholderiales</taxon>
        <taxon>Alcaligenaceae</taxon>
        <taxon>Castellaniella</taxon>
    </lineage>
</organism>
<feature type="transmembrane region" description="Helical" evidence="1">
    <location>
        <begin position="34"/>
        <end position="55"/>
    </location>
</feature>
<keyword evidence="1" id="KW-1133">Transmembrane helix</keyword>
<evidence type="ECO:0008006" key="3">
    <source>
        <dbReference type="Google" id="ProtNLM"/>
    </source>
</evidence>
<name>A0AB39DNE0_9BURK</name>
<dbReference type="KEGG" id="cgin:ABRZ00_12650"/>
<evidence type="ECO:0000313" key="2">
    <source>
        <dbReference type="EMBL" id="XDJ55371.1"/>
    </source>
</evidence>
<evidence type="ECO:0000256" key="1">
    <source>
        <dbReference type="SAM" id="Phobius"/>
    </source>
</evidence>
<dbReference type="EMBL" id="CP158257">
    <property type="protein sequence ID" value="XDJ55371.1"/>
    <property type="molecule type" value="Genomic_DNA"/>
</dbReference>
<protein>
    <recommendedName>
        <fullName evidence="3">DUF2484 family protein</fullName>
    </recommendedName>
</protein>
<dbReference type="AlphaFoldDB" id="A0AB39DNE0"/>
<proteinExistence type="predicted"/>
<gene>
    <name evidence="2" type="ORF">ABRZ00_12650</name>
</gene>
<feature type="transmembrane region" description="Helical" evidence="1">
    <location>
        <begin position="61"/>
        <end position="82"/>
    </location>
</feature>
<reference evidence="2" key="1">
    <citation type="submission" date="2024-05" db="EMBL/GenBank/DDBJ databases">
        <authorList>
            <person name="Luo Y.-C."/>
            <person name="Nicholds J."/>
            <person name="Mortimer T."/>
            <person name="Maboni G."/>
        </authorList>
    </citation>
    <scope>NUCLEOTIDE SEQUENCE</scope>
    <source>
        <strain evidence="2">150221</strain>
    </source>
</reference>
<accession>A0AB39DNE0</accession>
<sequence length="97" mass="10980">MWAYIYAGAQLVIAVACCWAVLSPRINDGVWGKAALILMLFASLGCIAWAIRWPWEIQRPSALFSVAVAGMSIRCYWLKTWAPSVRRHIKRRIGKCN</sequence>
<dbReference type="GeneID" id="93068398"/>
<keyword evidence="1" id="KW-0812">Transmembrane</keyword>
<keyword evidence="1" id="KW-0472">Membrane</keyword>
<dbReference type="RefSeq" id="WP_368647706.1">
    <property type="nucleotide sequence ID" value="NZ_CP158257.1"/>
</dbReference>